<sequence>MINYTLLTKPGIILGNLITVAAGFYLGSRGHFDLELFLFTMLGLALIIASACVFNNYIDRSLDSKMERTKGRALAAGLISGKAALSFGAALGLAGSLVLVYKTNFLTFAVSITGFLVYVLLYSIWKPRTVYATAIGSIAGAVPPVAGYVSASGQIDIGASILFLALIFWQMPHFHAIALYRLKDYKKAEIPVLPVVKGVERTKIHMLLFILLFIPTALALTLFGYTGWLFFGVTLVMGLAWLALCLAGFFDTREGLFGKRMFIVSLLVINALCLMIPIDMQS</sequence>
<dbReference type="OrthoDB" id="9814417at2"/>
<feature type="transmembrane region" description="Helical" evidence="9">
    <location>
        <begin position="12"/>
        <end position="30"/>
    </location>
</feature>
<feature type="transmembrane region" description="Helical" evidence="9">
    <location>
        <begin position="229"/>
        <end position="249"/>
    </location>
</feature>
<proteinExistence type="inferred from homology"/>
<feature type="transmembrane region" description="Helical" evidence="9">
    <location>
        <begin position="157"/>
        <end position="180"/>
    </location>
</feature>
<dbReference type="PROSITE" id="PS00943">
    <property type="entry name" value="UBIA"/>
    <property type="match status" value="1"/>
</dbReference>
<comment type="function">
    <text evidence="9">Converts heme B (protoheme IX) to heme O by substitution of the vinyl group on carbon 2 of heme B porphyrin ring with a hydroxyethyl farnesyl side group.</text>
</comment>
<evidence type="ECO:0000256" key="9">
    <source>
        <dbReference type="HAMAP-Rule" id="MF_00154"/>
    </source>
</evidence>
<comment type="catalytic activity">
    <reaction evidence="8 9">
        <text>heme b + (2E,6E)-farnesyl diphosphate + H2O = Fe(II)-heme o + diphosphate</text>
        <dbReference type="Rhea" id="RHEA:28070"/>
        <dbReference type="ChEBI" id="CHEBI:15377"/>
        <dbReference type="ChEBI" id="CHEBI:33019"/>
        <dbReference type="ChEBI" id="CHEBI:60344"/>
        <dbReference type="ChEBI" id="CHEBI:60530"/>
        <dbReference type="ChEBI" id="CHEBI:175763"/>
        <dbReference type="EC" id="2.5.1.141"/>
    </reaction>
</comment>
<accession>A0A0H5DQS8</accession>
<keyword evidence="6 9" id="KW-0350">Heme biosynthesis</keyword>
<dbReference type="HAMAP" id="MF_00154">
    <property type="entry name" value="CyoE_CtaB"/>
    <property type="match status" value="1"/>
</dbReference>
<dbReference type="GO" id="GO:0008495">
    <property type="term" value="F:protoheme IX farnesyltransferase activity"/>
    <property type="evidence" value="ECO:0007669"/>
    <property type="project" value="UniProtKB-UniRule"/>
</dbReference>
<comment type="pathway">
    <text evidence="9">Porphyrin-containing compound metabolism; heme O biosynthesis; heme O from protoheme: step 1/1.</text>
</comment>
<evidence type="ECO:0000256" key="4">
    <source>
        <dbReference type="ARBA" id="ARBA00022692"/>
    </source>
</evidence>
<evidence type="ECO:0000313" key="11">
    <source>
        <dbReference type="Proteomes" id="UP000220251"/>
    </source>
</evidence>
<keyword evidence="3 9" id="KW-0808">Transferase</keyword>
<organism evidence="10 11">
    <name type="scientific">Estrella lausannensis</name>
    <dbReference type="NCBI Taxonomy" id="483423"/>
    <lineage>
        <taxon>Bacteria</taxon>
        <taxon>Pseudomonadati</taxon>
        <taxon>Chlamydiota</taxon>
        <taxon>Chlamydiia</taxon>
        <taxon>Parachlamydiales</taxon>
        <taxon>Candidatus Criblamydiaceae</taxon>
        <taxon>Estrella</taxon>
    </lineage>
</organism>
<feature type="transmembrane region" description="Helical" evidence="9">
    <location>
        <begin position="131"/>
        <end position="151"/>
    </location>
</feature>
<feature type="transmembrane region" description="Helical" evidence="9">
    <location>
        <begin position="79"/>
        <end position="99"/>
    </location>
</feature>
<reference evidence="11" key="1">
    <citation type="submission" date="2015-06" db="EMBL/GenBank/DDBJ databases">
        <authorList>
            <person name="Bertelli C."/>
        </authorList>
    </citation>
    <scope>NUCLEOTIDE SEQUENCE [LARGE SCALE GENOMIC DNA]</scope>
    <source>
        <strain evidence="11">CRIB-30</strain>
    </source>
</reference>
<evidence type="ECO:0000256" key="7">
    <source>
        <dbReference type="ARBA" id="ARBA00023136"/>
    </source>
</evidence>
<dbReference type="PANTHER" id="PTHR43448:SF2">
    <property type="entry name" value="PROTOHEME IX FARNESYLTRANSFERASE, MITOCHONDRIAL"/>
    <property type="match status" value="1"/>
</dbReference>
<dbReference type="InterPro" id="IPR030470">
    <property type="entry name" value="UbiA_prenylTrfase_CS"/>
</dbReference>
<evidence type="ECO:0000256" key="5">
    <source>
        <dbReference type="ARBA" id="ARBA00022989"/>
    </source>
</evidence>
<evidence type="ECO:0000256" key="3">
    <source>
        <dbReference type="ARBA" id="ARBA00022679"/>
    </source>
</evidence>
<dbReference type="EC" id="2.5.1.141" evidence="9"/>
<evidence type="ECO:0000256" key="1">
    <source>
        <dbReference type="ARBA" id="ARBA00004141"/>
    </source>
</evidence>
<feature type="transmembrane region" description="Helical" evidence="9">
    <location>
        <begin position="204"/>
        <end position="223"/>
    </location>
</feature>
<dbReference type="UniPathway" id="UPA00834">
    <property type="reaction ID" value="UER00712"/>
</dbReference>
<feature type="transmembrane region" description="Helical" evidence="9">
    <location>
        <begin position="105"/>
        <end position="124"/>
    </location>
</feature>
<comment type="similarity">
    <text evidence="9">Belongs to the UbiA prenyltransferase family. Protoheme IX farnesyltransferase subfamily.</text>
</comment>
<comment type="subcellular location">
    <subcellularLocation>
        <location evidence="9">Cell membrane</location>
        <topology evidence="9">Multi-pass membrane protein</topology>
    </subcellularLocation>
    <subcellularLocation>
        <location evidence="1">Membrane</location>
        <topology evidence="1">Multi-pass membrane protein</topology>
    </subcellularLocation>
</comment>
<dbReference type="GO" id="GO:0005886">
    <property type="term" value="C:plasma membrane"/>
    <property type="evidence" value="ECO:0007669"/>
    <property type="project" value="UniProtKB-SubCell"/>
</dbReference>
<name>A0A0H5DQS8_9BACT</name>
<dbReference type="CDD" id="cd13957">
    <property type="entry name" value="PT_UbiA_Cox10"/>
    <property type="match status" value="1"/>
</dbReference>
<dbReference type="PANTHER" id="PTHR43448">
    <property type="entry name" value="PROTOHEME IX FARNESYLTRANSFERASE, MITOCHONDRIAL"/>
    <property type="match status" value="1"/>
</dbReference>
<dbReference type="NCBIfam" id="TIGR01473">
    <property type="entry name" value="cyoE_ctaB"/>
    <property type="match status" value="1"/>
</dbReference>
<dbReference type="InterPro" id="IPR006369">
    <property type="entry name" value="Protohaem_IX_farnesylTrfase"/>
</dbReference>
<evidence type="ECO:0000256" key="8">
    <source>
        <dbReference type="ARBA" id="ARBA00047690"/>
    </source>
</evidence>
<dbReference type="Pfam" id="PF01040">
    <property type="entry name" value="UbiA"/>
    <property type="match status" value="1"/>
</dbReference>
<dbReference type="GO" id="GO:0048034">
    <property type="term" value="P:heme O biosynthetic process"/>
    <property type="evidence" value="ECO:0007669"/>
    <property type="project" value="UniProtKB-UniRule"/>
</dbReference>
<gene>
    <name evidence="10" type="primary">cyoE</name>
    <name evidence="9" type="synonym">ctaB</name>
    <name evidence="10" type="ORF">ELAC_1125</name>
</gene>
<keyword evidence="7 9" id="KW-0472">Membrane</keyword>
<evidence type="ECO:0000256" key="2">
    <source>
        <dbReference type="ARBA" id="ARBA00022475"/>
    </source>
</evidence>
<dbReference type="RefSeq" id="WP_098038323.1">
    <property type="nucleotide sequence ID" value="NZ_CWGJ01000012.1"/>
</dbReference>
<evidence type="ECO:0000313" key="10">
    <source>
        <dbReference type="EMBL" id="CRX38468.1"/>
    </source>
</evidence>
<keyword evidence="2 9" id="KW-1003">Cell membrane</keyword>
<dbReference type="InterPro" id="IPR044878">
    <property type="entry name" value="UbiA_sf"/>
</dbReference>
<dbReference type="NCBIfam" id="NF003348">
    <property type="entry name" value="PRK04375.1-1"/>
    <property type="match status" value="1"/>
</dbReference>
<keyword evidence="4 9" id="KW-0812">Transmembrane</keyword>
<keyword evidence="11" id="KW-1185">Reference proteome</keyword>
<dbReference type="AlphaFoldDB" id="A0A0H5DQS8"/>
<comment type="miscellaneous">
    <text evidence="9">Carbon 2 of the heme B porphyrin ring is defined according to the Fischer nomenclature.</text>
</comment>
<evidence type="ECO:0000256" key="6">
    <source>
        <dbReference type="ARBA" id="ARBA00023133"/>
    </source>
</evidence>
<feature type="transmembrane region" description="Helical" evidence="9">
    <location>
        <begin position="36"/>
        <end position="58"/>
    </location>
</feature>
<dbReference type="Gene3D" id="1.10.357.140">
    <property type="entry name" value="UbiA prenyltransferase"/>
    <property type="match status" value="1"/>
</dbReference>
<protein>
    <recommendedName>
        <fullName evidence="9">Protoheme IX farnesyltransferase</fullName>
        <ecNumber evidence="9">2.5.1.141</ecNumber>
    </recommendedName>
    <alternativeName>
        <fullName evidence="9">Heme B farnesyltransferase</fullName>
    </alternativeName>
    <alternativeName>
        <fullName evidence="9">Heme O synthase</fullName>
    </alternativeName>
</protein>
<dbReference type="InterPro" id="IPR000537">
    <property type="entry name" value="UbiA_prenyltransferase"/>
</dbReference>
<feature type="transmembrane region" description="Helical" evidence="9">
    <location>
        <begin position="261"/>
        <end position="278"/>
    </location>
</feature>
<dbReference type="Proteomes" id="UP000220251">
    <property type="component" value="Unassembled WGS sequence"/>
</dbReference>
<keyword evidence="5 9" id="KW-1133">Transmembrane helix</keyword>
<dbReference type="EMBL" id="CWGJ01000012">
    <property type="protein sequence ID" value="CRX38468.1"/>
    <property type="molecule type" value="Genomic_DNA"/>
</dbReference>